<dbReference type="Proteomes" id="UP001215280">
    <property type="component" value="Unassembled WGS sequence"/>
</dbReference>
<accession>A0AAD7MG06</accession>
<dbReference type="AlphaFoldDB" id="A0AAD7MG06"/>
<proteinExistence type="predicted"/>
<dbReference type="EMBL" id="JARJLG010000340">
    <property type="protein sequence ID" value="KAJ7715916.1"/>
    <property type="molecule type" value="Genomic_DNA"/>
</dbReference>
<name>A0AAD7MG06_9AGAR</name>
<evidence type="ECO:0000313" key="2">
    <source>
        <dbReference type="Proteomes" id="UP001215280"/>
    </source>
</evidence>
<keyword evidence="2" id="KW-1185">Reference proteome</keyword>
<comment type="caution">
    <text evidence="1">The sequence shown here is derived from an EMBL/GenBank/DDBJ whole genome shotgun (WGS) entry which is preliminary data.</text>
</comment>
<evidence type="ECO:0000313" key="1">
    <source>
        <dbReference type="EMBL" id="KAJ7715916.1"/>
    </source>
</evidence>
<protein>
    <submittedName>
        <fullName evidence="1">Uncharacterized protein</fullName>
    </submittedName>
</protein>
<gene>
    <name evidence="1" type="ORF">DFH07DRAFT_974067</name>
</gene>
<reference evidence="1" key="1">
    <citation type="submission" date="2023-03" db="EMBL/GenBank/DDBJ databases">
        <title>Massive genome expansion in bonnet fungi (Mycena s.s.) driven by repeated elements and novel gene families across ecological guilds.</title>
        <authorList>
            <consortium name="Lawrence Berkeley National Laboratory"/>
            <person name="Harder C.B."/>
            <person name="Miyauchi S."/>
            <person name="Viragh M."/>
            <person name="Kuo A."/>
            <person name="Thoen E."/>
            <person name="Andreopoulos B."/>
            <person name="Lu D."/>
            <person name="Skrede I."/>
            <person name="Drula E."/>
            <person name="Henrissat B."/>
            <person name="Morin E."/>
            <person name="Kohler A."/>
            <person name="Barry K."/>
            <person name="LaButti K."/>
            <person name="Morin E."/>
            <person name="Salamov A."/>
            <person name="Lipzen A."/>
            <person name="Mereny Z."/>
            <person name="Hegedus B."/>
            <person name="Baldrian P."/>
            <person name="Stursova M."/>
            <person name="Weitz H."/>
            <person name="Taylor A."/>
            <person name="Grigoriev I.V."/>
            <person name="Nagy L.G."/>
            <person name="Martin F."/>
            <person name="Kauserud H."/>
        </authorList>
    </citation>
    <scope>NUCLEOTIDE SEQUENCE</scope>
    <source>
        <strain evidence="1">CBHHK188m</strain>
    </source>
</reference>
<organism evidence="1 2">
    <name type="scientific">Mycena maculata</name>
    <dbReference type="NCBI Taxonomy" id="230809"/>
    <lineage>
        <taxon>Eukaryota</taxon>
        <taxon>Fungi</taxon>
        <taxon>Dikarya</taxon>
        <taxon>Basidiomycota</taxon>
        <taxon>Agaricomycotina</taxon>
        <taxon>Agaricomycetes</taxon>
        <taxon>Agaricomycetidae</taxon>
        <taxon>Agaricales</taxon>
        <taxon>Marasmiineae</taxon>
        <taxon>Mycenaceae</taxon>
        <taxon>Mycena</taxon>
    </lineage>
</organism>
<sequence length="216" mass="24499">MHQWALESTARHRLVYRVGGFGESRAARRCQTYTHSLHFLVLLVIAIRSRRAPATQVAQKAEQYFLDEHVSAVICINIQPLKVIKPDGPPLTSDVFLPEIPQSALTGRVMLSPVHFGGHLWAGISAITLTIHHREAKPQVFHLTPEDGNLQDERLLLHQDNVSVAIANLLSEALSIPTFKEALGTKMFQLPWDEFYVKLDTYLLYDGYVRYETRAF</sequence>